<organism evidence="1 2">
    <name type="scientific">Eiseniibacteriota bacterium</name>
    <dbReference type="NCBI Taxonomy" id="2212470"/>
    <lineage>
        <taxon>Bacteria</taxon>
        <taxon>Candidatus Eiseniibacteriota</taxon>
    </lineage>
</organism>
<evidence type="ECO:0000313" key="1">
    <source>
        <dbReference type="EMBL" id="NNF08491.1"/>
    </source>
</evidence>
<dbReference type="Proteomes" id="UP000547674">
    <property type="component" value="Unassembled WGS sequence"/>
</dbReference>
<name>A0A7Y2EAZ4_UNCEI</name>
<gene>
    <name evidence="1" type="ORF">HKN21_17145</name>
</gene>
<protein>
    <submittedName>
        <fullName evidence="1">Uncharacterized protein</fullName>
    </submittedName>
</protein>
<sequence>MQEKHDKLARYHLDQEVEETAPVFDWDRQSEPWVESLMVFSRQIPEGLRLNRLSTVPPESREVEQILDDELMVFFDDEETVMNNAPLIFRIEGETESREALTIYMKALREISTDGVHLEWTRRPDEELLGTKAMSFGILIVIERNFVGEGI</sequence>
<evidence type="ECO:0000313" key="2">
    <source>
        <dbReference type="Proteomes" id="UP000547674"/>
    </source>
</evidence>
<dbReference type="EMBL" id="JABDJR010000685">
    <property type="protein sequence ID" value="NNF08491.1"/>
    <property type="molecule type" value="Genomic_DNA"/>
</dbReference>
<reference evidence="1 2" key="1">
    <citation type="submission" date="2020-03" db="EMBL/GenBank/DDBJ databases">
        <title>Metabolic flexibility allows generalist bacteria to become dominant in a frequently disturbed ecosystem.</title>
        <authorList>
            <person name="Chen Y.-J."/>
            <person name="Leung P.M."/>
            <person name="Bay S.K."/>
            <person name="Hugenholtz P."/>
            <person name="Kessler A.J."/>
            <person name="Shelley G."/>
            <person name="Waite D.W."/>
            <person name="Cook P.L."/>
            <person name="Greening C."/>
        </authorList>
    </citation>
    <scope>NUCLEOTIDE SEQUENCE [LARGE SCALE GENOMIC DNA]</scope>
    <source>
        <strain evidence="1">SS_bin_28</strain>
    </source>
</reference>
<dbReference type="AlphaFoldDB" id="A0A7Y2EAZ4"/>
<accession>A0A7Y2EAZ4</accession>
<proteinExistence type="predicted"/>
<comment type="caution">
    <text evidence="1">The sequence shown here is derived from an EMBL/GenBank/DDBJ whole genome shotgun (WGS) entry which is preliminary data.</text>
</comment>